<name>A0AAD6L937_9ROSI</name>
<proteinExistence type="predicted"/>
<protein>
    <submittedName>
        <fullName evidence="1">Uncharacterized protein</fullName>
    </submittedName>
</protein>
<organism evidence="1 2">
    <name type="scientific">Populus alba x Populus x berolinensis</name>
    <dbReference type="NCBI Taxonomy" id="444605"/>
    <lineage>
        <taxon>Eukaryota</taxon>
        <taxon>Viridiplantae</taxon>
        <taxon>Streptophyta</taxon>
        <taxon>Embryophyta</taxon>
        <taxon>Tracheophyta</taxon>
        <taxon>Spermatophyta</taxon>
        <taxon>Magnoliopsida</taxon>
        <taxon>eudicotyledons</taxon>
        <taxon>Gunneridae</taxon>
        <taxon>Pentapetalae</taxon>
        <taxon>rosids</taxon>
        <taxon>fabids</taxon>
        <taxon>Malpighiales</taxon>
        <taxon>Salicaceae</taxon>
        <taxon>Saliceae</taxon>
        <taxon>Populus</taxon>
    </lineage>
</organism>
<comment type="caution">
    <text evidence="1">The sequence shown here is derived from an EMBL/GenBank/DDBJ whole genome shotgun (WGS) entry which is preliminary data.</text>
</comment>
<dbReference type="AlphaFoldDB" id="A0AAD6L937"/>
<accession>A0AAD6L937</accession>
<gene>
    <name evidence="1" type="ORF">NC653_041273</name>
</gene>
<reference evidence="1" key="1">
    <citation type="journal article" date="2023" name="Mol. Ecol. Resour.">
        <title>Chromosome-level genome assembly of a triploid poplar Populus alba 'Berolinensis'.</title>
        <authorList>
            <person name="Chen S."/>
            <person name="Yu Y."/>
            <person name="Wang X."/>
            <person name="Wang S."/>
            <person name="Zhang T."/>
            <person name="Zhou Y."/>
            <person name="He R."/>
            <person name="Meng N."/>
            <person name="Wang Y."/>
            <person name="Liu W."/>
            <person name="Liu Z."/>
            <person name="Liu J."/>
            <person name="Guo Q."/>
            <person name="Huang H."/>
            <person name="Sederoff R.R."/>
            <person name="Wang G."/>
            <person name="Qu G."/>
            <person name="Chen S."/>
        </authorList>
    </citation>
    <scope>NUCLEOTIDE SEQUENCE</scope>
    <source>
        <strain evidence="1">SC-2020</strain>
    </source>
</reference>
<evidence type="ECO:0000313" key="2">
    <source>
        <dbReference type="Proteomes" id="UP001164929"/>
    </source>
</evidence>
<keyword evidence="2" id="KW-1185">Reference proteome</keyword>
<dbReference type="EMBL" id="JAQIZT010000019">
    <property type="protein sequence ID" value="KAJ6952063.1"/>
    <property type="molecule type" value="Genomic_DNA"/>
</dbReference>
<sequence>MLTRCQGGLEFNVEMEVLSGAHHKN</sequence>
<evidence type="ECO:0000313" key="1">
    <source>
        <dbReference type="EMBL" id="KAJ6952063.1"/>
    </source>
</evidence>
<dbReference type="Proteomes" id="UP001164929">
    <property type="component" value="Chromosome 19"/>
</dbReference>